<dbReference type="RefSeq" id="WP_042230052.1">
    <property type="nucleotide sequence ID" value="NZ_JAMDMJ010000003.1"/>
</dbReference>
<accession>A0A410X1C8</accession>
<evidence type="ECO:0000256" key="2">
    <source>
        <dbReference type="SAM" id="Phobius"/>
    </source>
</evidence>
<keyword evidence="2" id="KW-0472">Membrane</keyword>
<dbReference type="EMBL" id="JAMDMJ010000003">
    <property type="protein sequence ID" value="MCY9594905.1"/>
    <property type="molecule type" value="Genomic_DNA"/>
</dbReference>
<dbReference type="Proteomes" id="UP000288943">
    <property type="component" value="Chromosome"/>
</dbReference>
<dbReference type="KEGG" id="pchi:PC41400_23150"/>
<dbReference type="Proteomes" id="UP001527202">
    <property type="component" value="Unassembled WGS sequence"/>
</dbReference>
<dbReference type="AlphaFoldDB" id="A0A410X1C8"/>
<organism evidence="4 5">
    <name type="scientific">Paenibacillus chitinolyticus</name>
    <dbReference type="NCBI Taxonomy" id="79263"/>
    <lineage>
        <taxon>Bacteria</taxon>
        <taxon>Bacillati</taxon>
        <taxon>Bacillota</taxon>
        <taxon>Bacilli</taxon>
        <taxon>Bacillales</taxon>
        <taxon>Paenibacillaceae</taxon>
        <taxon>Paenibacillus</taxon>
    </lineage>
</organism>
<gene>
    <name evidence="3" type="ORF">M5X16_03830</name>
    <name evidence="4" type="ORF">PC41400_23150</name>
</gene>
<feature type="compositionally biased region" description="Basic and acidic residues" evidence="1">
    <location>
        <begin position="61"/>
        <end position="71"/>
    </location>
</feature>
<keyword evidence="2" id="KW-1133">Transmembrane helix</keyword>
<dbReference type="EMBL" id="CP026520">
    <property type="protein sequence ID" value="QAV20410.1"/>
    <property type="molecule type" value="Genomic_DNA"/>
</dbReference>
<proteinExistence type="predicted"/>
<evidence type="ECO:0000313" key="5">
    <source>
        <dbReference type="Proteomes" id="UP000288943"/>
    </source>
</evidence>
<reference evidence="3 6" key="2">
    <citation type="submission" date="2022-05" db="EMBL/GenBank/DDBJ databases">
        <title>Genome Sequencing of Bee-Associated Microbes.</title>
        <authorList>
            <person name="Dunlap C."/>
        </authorList>
    </citation>
    <scope>NUCLEOTIDE SEQUENCE [LARGE SCALE GENOMIC DNA]</scope>
    <source>
        <strain evidence="3 6">NRRL B-23120</strain>
    </source>
</reference>
<reference evidence="4 5" key="1">
    <citation type="submission" date="2018-01" db="EMBL/GenBank/DDBJ databases">
        <title>The whole genome sequencing and assembly of Paenibacillus chitinolyticus KCCM 41400 strain.</title>
        <authorList>
            <person name="Kim J.-Y."/>
            <person name="Park M.-K."/>
            <person name="Lee Y.-J."/>
            <person name="Yi H."/>
            <person name="Bahn Y.-S."/>
            <person name="Kim J.F."/>
            <person name="Lee D.-W."/>
        </authorList>
    </citation>
    <scope>NUCLEOTIDE SEQUENCE [LARGE SCALE GENOMIC DNA]</scope>
    <source>
        <strain evidence="4 5">KCCM 41400</strain>
    </source>
</reference>
<feature type="compositionally biased region" description="Low complexity" evidence="1">
    <location>
        <begin position="82"/>
        <end position="109"/>
    </location>
</feature>
<feature type="transmembrane region" description="Helical" evidence="2">
    <location>
        <begin position="12"/>
        <end position="28"/>
    </location>
</feature>
<feature type="region of interest" description="Disordered" evidence="1">
    <location>
        <begin position="29"/>
        <end position="137"/>
    </location>
</feature>
<evidence type="ECO:0000256" key="1">
    <source>
        <dbReference type="SAM" id="MobiDB-lite"/>
    </source>
</evidence>
<keyword evidence="2" id="KW-0812">Transmembrane</keyword>
<evidence type="ECO:0000313" key="3">
    <source>
        <dbReference type="EMBL" id="MCY9594905.1"/>
    </source>
</evidence>
<sequence>MERLIELIANNFFFVIMIGIFLVSMLSGKRKKTGNPNRMPDFSGQGLPRRPAASTRSASGSDREPDRRGDWSAEDAAADWTSAEPAAAGRGRSGGFAASDARGSSAAPADTPRKRETRAVREETAVSGGSADGVDLHPRQAVQGVIWAEILGPPRAKKPFRR</sequence>
<protein>
    <submittedName>
        <fullName evidence="4">Uncharacterized protein</fullName>
    </submittedName>
</protein>
<evidence type="ECO:0000313" key="4">
    <source>
        <dbReference type="EMBL" id="QAV20410.1"/>
    </source>
</evidence>
<name>A0A410X1C8_9BACL</name>
<feature type="compositionally biased region" description="Basic and acidic residues" evidence="1">
    <location>
        <begin position="111"/>
        <end position="124"/>
    </location>
</feature>
<evidence type="ECO:0000313" key="6">
    <source>
        <dbReference type="Proteomes" id="UP001527202"/>
    </source>
</evidence>
<keyword evidence="6" id="KW-1185">Reference proteome</keyword>